<feature type="domain" description="Nucleotidyl transferase" evidence="10">
    <location>
        <begin position="14"/>
        <end position="272"/>
    </location>
</feature>
<evidence type="ECO:0000256" key="9">
    <source>
        <dbReference type="ARBA" id="ARBA00048128"/>
    </source>
</evidence>
<dbReference type="Proteomes" id="UP000736856">
    <property type="component" value="Unassembled WGS sequence"/>
</dbReference>
<protein>
    <recommendedName>
        <fullName evidence="3">UTP--glucose-1-phosphate uridylyltransferase</fullName>
        <ecNumber evidence="2">2.7.7.9</ecNumber>
    </recommendedName>
    <alternativeName>
        <fullName evidence="6">Alpha-D-glucosyl-1-phosphate uridylyltransferase</fullName>
    </alternativeName>
    <alternativeName>
        <fullName evidence="7">UDP-glucose pyrophosphorylase</fullName>
    </alternativeName>
    <alternativeName>
        <fullName evidence="8">Uridine diphosphoglucose pyrophosphorylase</fullName>
    </alternativeName>
</protein>
<evidence type="ECO:0000256" key="7">
    <source>
        <dbReference type="ARBA" id="ARBA00031959"/>
    </source>
</evidence>
<evidence type="ECO:0000313" key="12">
    <source>
        <dbReference type="Proteomes" id="UP000736856"/>
    </source>
</evidence>
<gene>
    <name evidence="11" type="ORF">EU981_00645</name>
</gene>
<dbReference type="AlphaFoldDB" id="A0A937AIC9"/>
<evidence type="ECO:0000313" key="11">
    <source>
        <dbReference type="EMBL" id="MBL0848604.1"/>
    </source>
</evidence>
<keyword evidence="4" id="KW-0808">Transferase</keyword>
<dbReference type="GO" id="GO:0006011">
    <property type="term" value="P:UDP-alpha-D-glucose metabolic process"/>
    <property type="evidence" value="ECO:0007669"/>
    <property type="project" value="InterPro"/>
</dbReference>
<organism evidence="11 12">
    <name type="scientific">Candidatus Liberibacter ctenarytainae</name>
    <dbReference type="NCBI Taxonomy" id="2020335"/>
    <lineage>
        <taxon>Bacteria</taxon>
        <taxon>Pseudomonadati</taxon>
        <taxon>Pseudomonadota</taxon>
        <taxon>Alphaproteobacteria</taxon>
        <taxon>Hyphomicrobiales</taxon>
        <taxon>Rhizobiaceae</taxon>
        <taxon>Liberibacter</taxon>
    </lineage>
</organism>
<proteinExistence type="inferred from homology"/>
<evidence type="ECO:0000256" key="6">
    <source>
        <dbReference type="ARBA" id="ARBA00031455"/>
    </source>
</evidence>
<dbReference type="EC" id="2.7.7.9" evidence="2"/>
<keyword evidence="5 11" id="KW-0548">Nucleotidyltransferase</keyword>
<dbReference type="InterPro" id="IPR005771">
    <property type="entry name" value="GalU_uridylyltTrfase_bac/arc"/>
</dbReference>
<comment type="catalytic activity">
    <reaction evidence="9">
        <text>alpha-D-glucose 1-phosphate + UTP + H(+) = UDP-alpha-D-glucose + diphosphate</text>
        <dbReference type="Rhea" id="RHEA:19889"/>
        <dbReference type="ChEBI" id="CHEBI:15378"/>
        <dbReference type="ChEBI" id="CHEBI:33019"/>
        <dbReference type="ChEBI" id="CHEBI:46398"/>
        <dbReference type="ChEBI" id="CHEBI:58601"/>
        <dbReference type="ChEBI" id="CHEBI:58885"/>
        <dbReference type="EC" id="2.7.7.9"/>
    </reaction>
</comment>
<dbReference type="PANTHER" id="PTHR43197:SF1">
    <property type="entry name" value="UTP--GLUCOSE-1-PHOSPHATE URIDYLYLTRANSFERASE"/>
    <property type="match status" value="1"/>
</dbReference>
<dbReference type="CDD" id="cd02541">
    <property type="entry name" value="UGPase_prokaryotic"/>
    <property type="match status" value="1"/>
</dbReference>
<dbReference type="SUPFAM" id="SSF53448">
    <property type="entry name" value="Nucleotide-diphospho-sugar transferases"/>
    <property type="match status" value="1"/>
</dbReference>
<sequence>MGLFKKIRKAVFPVAGLGLRFLPISKAVPKAMLAVVDKPVIQYVVDEALESGLMHLVFITGRGKGLIEDYFDIQFELEQALKKREKKAELSLLAESLPEIGTTVFTRQYERRGLGHSVWCARHIIGDEPIALFLPDMIMSPFEGESCMEGMVKLYERRGGNILAVSQCDPKIAHRYGIVKVGGLIDDHSFVVDDMVEKPNPNGLMSNFFINGRYILQPDIFGVLQDGEENSSGEIDLTDSMRKLSSSQSFLAYHFRGNTYDCGSKEGFVLANVAFALARPEIRSDIEDDLKKILSALK</sequence>
<evidence type="ECO:0000256" key="4">
    <source>
        <dbReference type="ARBA" id="ARBA00022679"/>
    </source>
</evidence>
<dbReference type="InterPro" id="IPR029044">
    <property type="entry name" value="Nucleotide-diphossugar_trans"/>
</dbReference>
<evidence type="ECO:0000259" key="10">
    <source>
        <dbReference type="Pfam" id="PF00483"/>
    </source>
</evidence>
<evidence type="ECO:0000256" key="2">
    <source>
        <dbReference type="ARBA" id="ARBA00012415"/>
    </source>
</evidence>
<dbReference type="Pfam" id="PF00483">
    <property type="entry name" value="NTP_transferase"/>
    <property type="match status" value="1"/>
</dbReference>
<evidence type="ECO:0000256" key="5">
    <source>
        <dbReference type="ARBA" id="ARBA00022695"/>
    </source>
</evidence>
<comment type="caution">
    <text evidence="11">The sequence shown here is derived from an EMBL/GenBank/DDBJ whole genome shotgun (WGS) entry which is preliminary data.</text>
</comment>
<dbReference type="Gene3D" id="3.90.550.10">
    <property type="entry name" value="Spore Coat Polysaccharide Biosynthesis Protein SpsA, Chain A"/>
    <property type="match status" value="1"/>
</dbReference>
<reference evidence="11" key="1">
    <citation type="submission" date="2019-02" db="EMBL/GenBank/DDBJ databases">
        <title>A novel Candidatus Liberibacter species associated with the New Zealand native fuchsia psyllid, Ctenarytaina fuchsiae.</title>
        <authorList>
            <person name="Thompson S.M."/>
            <person name="Jorgensen N."/>
            <person name="David C."/>
            <person name="Bulman S.R."/>
            <person name="Smith G.R."/>
        </authorList>
    </citation>
    <scope>NUCLEOTIDE SEQUENCE</scope>
    <source>
        <strain evidence="11">Oxford</strain>
    </source>
</reference>
<comment type="similarity">
    <text evidence="1">Belongs to the UDPGP type 2 family.</text>
</comment>
<evidence type="ECO:0000256" key="3">
    <source>
        <dbReference type="ARBA" id="ARBA00019048"/>
    </source>
</evidence>
<name>A0A937AIC9_9HYPH</name>
<dbReference type="EMBL" id="SEOL01000001">
    <property type="protein sequence ID" value="MBL0848604.1"/>
    <property type="molecule type" value="Genomic_DNA"/>
</dbReference>
<evidence type="ECO:0000256" key="1">
    <source>
        <dbReference type="ARBA" id="ARBA00006890"/>
    </source>
</evidence>
<dbReference type="PANTHER" id="PTHR43197">
    <property type="entry name" value="UTP--GLUCOSE-1-PHOSPHATE URIDYLYLTRANSFERASE"/>
    <property type="match status" value="1"/>
</dbReference>
<dbReference type="InterPro" id="IPR005835">
    <property type="entry name" value="NTP_transferase_dom"/>
</dbReference>
<accession>A0A937AIC9</accession>
<evidence type="ECO:0000256" key="8">
    <source>
        <dbReference type="ARBA" id="ARBA00032341"/>
    </source>
</evidence>
<dbReference type="GO" id="GO:0003983">
    <property type="term" value="F:UTP:glucose-1-phosphate uridylyltransferase activity"/>
    <property type="evidence" value="ECO:0007669"/>
    <property type="project" value="UniProtKB-EC"/>
</dbReference>